<dbReference type="EMBL" id="QUZK01000022">
    <property type="protein sequence ID" value="RFF31170.1"/>
    <property type="molecule type" value="Genomic_DNA"/>
</dbReference>
<evidence type="ECO:0000256" key="1">
    <source>
        <dbReference type="SAM" id="MobiDB-lite"/>
    </source>
</evidence>
<feature type="transmembrane region" description="Helical" evidence="2">
    <location>
        <begin position="59"/>
        <end position="79"/>
    </location>
</feature>
<proteinExistence type="predicted"/>
<dbReference type="AlphaFoldDB" id="A0A3E1KA52"/>
<gene>
    <name evidence="3" type="ORF">DZC52_04930</name>
</gene>
<comment type="caution">
    <text evidence="3">The sequence shown here is derived from an EMBL/GenBank/DDBJ whole genome shotgun (WGS) entry which is preliminary data.</text>
</comment>
<keyword evidence="4" id="KW-1185">Reference proteome</keyword>
<name>A0A3E1KA52_9GAMM</name>
<feature type="region of interest" description="Disordered" evidence="1">
    <location>
        <begin position="84"/>
        <end position="231"/>
    </location>
</feature>
<feature type="compositionally biased region" description="Low complexity" evidence="1">
    <location>
        <begin position="164"/>
        <end position="173"/>
    </location>
</feature>
<accession>A0A3E1KA52</accession>
<evidence type="ECO:0000313" key="3">
    <source>
        <dbReference type="EMBL" id="RFF31170.1"/>
    </source>
</evidence>
<evidence type="ECO:0000256" key="2">
    <source>
        <dbReference type="SAM" id="Phobius"/>
    </source>
</evidence>
<feature type="compositionally biased region" description="Basic and acidic residues" evidence="1">
    <location>
        <begin position="174"/>
        <end position="184"/>
    </location>
</feature>
<feature type="compositionally biased region" description="Basic and acidic residues" evidence="1">
    <location>
        <begin position="38"/>
        <end position="49"/>
    </location>
</feature>
<feature type="region of interest" description="Disordered" evidence="1">
    <location>
        <begin position="28"/>
        <end position="56"/>
    </location>
</feature>
<keyword evidence="2" id="KW-0472">Membrane</keyword>
<dbReference type="RefSeq" id="WP_116650018.1">
    <property type="nucleotide sequence ID" value="NZ_QUZK01000022.1"/>
</dbReference>
<evidence type="ECO:0000313" key="4">
    <source>
        <dbReference type="Proteomes" id="UP000260351"/>
    </source>
</evidence>
<feature type="compositionally biased region" description="Pro residues" evidence="1">
    <location>
        <begin position="132"/>
        <end position="141"/>
    </location>
</feature>
<organism evidence="3 4">
    <name type="scientific">Wenzhouxiangella sediminis</name>
    <dbReference type="NCBI Taxonomy" id="1792836"/>
    <lineage>
        <taxon>Bacteria</taxon>
        <taxon>Pseudomonadati</taxon>
        <taxon>Pseudomonadota</taxon>
        <taxon>Gammaproteobacteria</taxon>
        <taxon>Chromatiales</taxon>
        <taxon>Wenzhouxiangellaceae</taxon>
        <taxon>Wenzhouxiangella</taxon>
    </lineage>
</organism>
<keyword evidence="2" id="KW-0812">Transmembrane</keyword>
<keyword evidence="2" id="KW-1133">Transmembrane helix</keyword>
<dbReference type="Proteomes" id="UP000260351">
    <property type="component" value="Unassembled WGS sequence"/>
</dbReference>
<feature type="compositionally biased region" description="Basic and acidic residues" evidence="1">
    <location>
        <begin position="222"/>
        <end position="231"/>
    </location>
</feature>
<reference evidence="3 4" key="1">
    <citation type="submission" date="2018-08" db="EMBL/GenBank/DDBJ databases">
        <title>Wenzhouxiangella salilacus sp. nov., a novel bacterium isolated from a saline lake in Xinjiang Province, China.</title>
        <authorList>
            <person name="Han S."/>
        </authorList>
    </citation>
    <scope>NUCLEOTIDE SEQUENCE [LARGE SCALE GENOMIC DNA]</scope>
    <source>
        <strain evidence="3 4">XDB06</strain>
    </source>
</reference>
<sequence>MTGKDRHHDHRNHDGDQERLAQLYREQGDIEPGPGVDQRIRAKAHDEVRPSSLPRPAHWLGGAAVAASLFVVVSIVVNMEPPQAEFPMTEPERQGSPQPAAESDRTGDSGINAARSDRPFPERAAFRERPIPVRPESPPPSLDVLERRARATSADTAQGESERAASPSAGSPAAEEKAGEDEVRFNFSTGQDGPGASELLEEWSEAGPAPDDALEQTPLESAEPRLEEMQRRTADAERALWLIDQLIAVGNAERARAEMEDFRERYSGQEIPAATIERLEALEVDGSGD</sequence>
<feature type="compositionally biased region" description="Basic and acidic residues" evidence="1">
    <location>
        <begin position="115"/>
        <end position="131"/>
    </location>
</feature>
<protein>
    <submittedName>
        <fullName evidence="3">Uncharacterized protein</fullName>
    </submittedName>
</protein>